<accession>A0A7W3T4D9</accession>
<comment type="caution">
    <text evidence="1">The sequence shown here is derived from an EMBL/GenBank/DDBJ whole genome shotgun (WGS) entry which is preliminary data.</text>
</comment>
<sequence>MQLYRPLGFHATLSFLEAEAGPYRTDEGALLRALDVLEAGRNAWHAELRLFDAERRLAKGRGARQPHPTERNPYREARWWGAPRKGALHCLSFLRDRHWLPPAAGDPVAADLHRCVDACLESGGPLGVEERLLLERCIRALRERLNSTAPDGKGTDRIRAMDLLRAARHVELAAVAHVGDA</sequence>
<dbReference type="AlphaFoldDB" id="A0A7W3T4D9"/>
<dbReference type="Proteomes" id="UP000530234">
    <property type="component" value="Unassembled WGS sequence"/>
</dbReference>
<organism evidence="1 2">
    <name type="scientific">Streptomyces calidiresistens</name>
    <dbReference type="NCBI Taxonomy" id="1485586"/>
    <lineage>
        <taxon>Bacteria</taxon>
        <taxon>Bacillati</taxon>
        <taxon>Actinomycetota</taxon>
        <taxon>Actinomycetes</taxon>
        <taxon>Kitasatosporales</taxon>
        <taxon>Streptomycetaceae</taxon>
        <taxon>Streptomyces</taxon>
    </lineage>
</organism>
<reference evidence="2" key="1">
    <citation type="submission" date="2019-10" db="EMBL/GenBank/DDBJ databases">
        <title>Streptomyces sp. nov., a novel actinobacterium isolated from alkaline environment.</title>
        <authorList>
            <person name="Golinska P."/>
        </authorList>
    </citation>
    <scope>NUCLEOTIDE SEQUENCE [LARGE SCALE GENOMIC DNA]</scope>
    <source>
        <strain evidence="2">DSM 42108</strain>
    </source>
</reference>
<name>A0A7W3T4D9_9ACTN</name>
<dbReference type="EMBL" id="VKHS01000309">
    <property type="protein sequence ID" value="MBB0230581.1"/>
    <property type="molecule type" value="Genomic_DNA"/>
</dbReference>
<evidence type="ECO:0000313" key="1">
    <source>
        <dbReference type="EMBL" id="MBB0230581.1"/>
    </source>
</evidence>
<proteinExistence type="predicted"/>
<evidence type="ECO:0000313" key="2">
    <source>
        <dbReference type="Proteomes" id="UP000530234"/>
    </source>
</evidence>
<gene>
    <name evidence="1" type="ORF">FOE67_13915</name>
</gene>
<protein>
    <submittedName>
        <fullName evidence="1">Uncharacterized protein</fullName>
    </submittedName>
</protein>
<keyword evidence="2" id="KW-1185">Reference proteome</keyword>